<feature type="non-terminal residue" evidence="1">
    <location>
        <position position="69"/>
    </location>
</feature>
<gene>
    <name evidence="1" type="ORF">S03H2_72174</name>
</gene>
<evidence type="ECO:0008006" key="2">
    <source>
        <dbReference type="Google" id="ProtNLM"/>
    </source>
</evidence>
<dbReference type="EMBL" id="BARU01048651">
    <property type="protein sequence ID" value="GAH98117.1"/>
    <property type="molecule type" value="Genomic_DNA"/>
</dbReference>
<dbReference type="AlphaFoldDB" id="X1JVK2"/>
<evidence type="ECO:0000313" key="1">
    <source>
        <dbReference type="EMBL" id="GAH98117.1"/>
    </source>
</evidence>
<dbReference type="InterPro" id="IPR036465">
    <property type="entry name" value="vWFA_dom_sf"/>
</dbReference>
<dbReference type="Gene3D" id="3.40.50.410">
    <property type="entry name" value="von Willebrand factor, type A domain"/>
    <property type="match status" value="1"/>
</dbReference>
<name>X1JVK2_9ZZZZ</name>
<organism evidence="1">
    <name type="scientific">marine sediment metagenome</name>
    <dbReference type="NCBI Taxonomy" id="412755"/>
    <lineage>
        <taxon>unclassified sequences</taxon>
        <taxon>metagenomes</taxon>
        <taxon>ecological metagenomes</taxon>
    </lineage>
</organism>
<comment type="caution">
    <text evidence="1">The sequence shown here is derived from an EMBL/GenBank/DDBJ whole genome shotgun (WGS) entry which is preliminary data.</text>
</comment>
<accession>X1JVK2</accession>
<dbReference type="SUPFAM" id="SSF53300">
    <property type="entry name" value="vWA-like"/>
    <property type="match status" value="1"/>
</dbReference>
<proteinExistence type="predicted"/>
<sequence>EDRFNVLLFAGGSRIFSEHSLPATKANISNAINLIDNQRGGGGTELLPALKRALALKGTEDYSRSFVIV</sequence>
<protein>
    <recommendedName>
        <fullName evidence="2">VWFA domain-containing protein</fullName>
    </recommendedName>
</protein>
<feature type="non-terminal residue" evidence="1">
    <location>
        <position position="1"/>
    </location>
</feature>
<reference evidence="1" key="1">
    <citation type="journal article" date="2014" name="Front. Microbiol.">
        <title>High frequency of phylogenetically diverse reductive dehalogenase-homologous genes in deep subseafloor sedimentary metagenomes.</title>
        <authorList>
            <person name="Kawai M."/>
            <person name="Futagami T."/>
            <person name="Toyoda A."/>
            <person name="Takaki Y."/>
            <person name="Nishi S."/>
            <person name="Hori S."/>
            <person name="Arai W."/>
            <person name="Tsubouchi T."/>
            <person name="Morono Y."/>
            <person name="Uchiyama I."/>
            <person name="Ito T."/>
            <person name="Fujiyama A."/>
            <person name="Inagaki F."/>
            <person name="Takami H."/>
        </authorList>
    </citation>
    <scope>NUCLEOTIDE SEQUENCE</scope>
    <source>
        <strain evidence="1">Expedition CK06-06</strain>
    </source>
</reference>